<name>F9U652_9GAMM</name>
<sequence>MARITALTYNWCSLFVRLADPSQHTEAITSRPLLLSAPARLTRHGGQTRLTVSHPHAEAAWVEATCREIAAFFNTLRRTAEQFDPLHCWYRLLSRALVKYLDGRQLQPPAVLPAPA</sequence>
<evidence type="ECO:0000313" key="1">
    <source>
        <dbReference type="EMBL" id="EGV20625.1"/>
    </source>
</evidence>
<accession>F9U652</accession>
<gene>
    <name evidence="1" type="ORF">ThimaDRAFT_0403</name>
</gene>
<dbReference type="EMBL" id="AFWV01000001">
    <property type="protein sequence ID" value="EGV20625.1"/>
    <property type="molecule type" value="Genomic_DNA"/>
</dbReference>
<proteinExistence type="predicted"/>
<dbReference type="eggNOG" id="COG3385">
    <property type="taxonomic scope" value="Bacteria"/>
</dbReference>
<dbReference type="PATRIC" id="fig|768671.3.peg.450"/>
<evidence type="ECO:0000313" key="2">
    <source>
        <dbReference type="Proteomes" id="UP000005459"/>
    </source>
</evidence>
<dbReference type="Proteomes" id="UP000005459">
    <property type="component" value="Unassembled WGS sequence"/>
</dbReference>
<keyword evidence="2" id="KW-1185">Reference proteome</keyword>
<dbReference type="AlphaFoldDB" id="F9U652"/>
<protein>
    <submittedName>
        <fullName evidence="1">Uncharacterized protein</fullName>
    </submittedName>
</protein>
<reference evidence="1 2" key="1">
    <citation type="submission" date="2011-06" db="EMBL/GenBank/DDBJ databases">
        <title>The draft genome of Thiocapsa marina 5811.</title>
        <authorList>
            <consortium name="US DOE Joint Genome Institute (JGI-PGF)"/>
            <person name="Lucas S."/>
            <person name="Han J."/>
            <person name="Cheng J.-F."/>
            <person name="Goodwin L."/>
            <person name="Pitluck S."/>
            <person name="Peters L."/>
            <person name="Land M.L."/>
            <person name="Hauser L."/>
            <person name="Vogl K."/>
            <person name="Liu Z."/>
            <person name="Imhoff J."/>
            <person name="Thiel V."/>
            <person name="Frigaard N.-U."/>
            <person name="Bryant D."/>
            <person name="Woyke T.J."/>
        </authorList>
    </citation>
    <scope>NUCLEOTIDE SEQUENCE [LARGE SCALE GENOMIC DNA]</scope>
    <source>
        <strain evidence="1 2">5811</strain>
    </source>
</reference>
<organism evidence="1 2">
    <name type="scientific">Thiocapsa marina 5811</name>
    <dbReference type="NCBI Taxonomy" id="768671"/>
    <lineage>
        <taxon>Bacteria</taxon>
        <taxon>Pseudomonadati</taxon>
        <taxon>Pseudomonadota</taxon>
        <taxon>Gammaproteobacteria</taxon>
        <taxon>Chromatiales</taxon>
        <taxon>Chromatiaceae</taxon>
        <taxon>Thiocapsa</taxon>
    </lineage>
</organism>